<organism evidence="1 2">
    <name type="scientific">Fodinibius sediminis</name>
    <dbReference type="NCBI Taxonomy" id="1214077"/>
    <lineage>
        <taxon>Bacteria</taxon>
        <taxon>Pseudomonadati</taxon>
        <taxon>Balneolota</taxon>
        <taxon>Balneolia</taxon>
        <taxon>Balneolales</taxon>
        <taxon>Balneolaceae</taxon>
        <taxon>Fodinibius</taxon>
    </lineage>
</organism>
<evidence type="ECO:0000313" key="2">
    <source>
        <dbReference type="Proteomes" id="UP000317593"/>
    </source>
</evidence>
<proteinExistence type="predicted"/>
<dbReference type="AlphaFoldDB" id="A0A521F7P3"/>
<dbReference type="EMBL" id="FXTH01000024">
    <property type="protein sequence ID" value="SMO91621.1"/>
    <property type="molecule type" value="Genomic_DNA"/>
</dbReference>
<accession>A0A521F7P3</accession>
<keyword evidence="2" id="KW-1185">Reference proteome</keyword>
<name>A0A521F7P3_9BACT</name>
<sequence length="60" mass="7187">MSHRYSISVVRDLKKLLHGLTAPNTLKKVFMPYRKERRKCYAWMGTGNMTIYSNRKKYMS</sequence>
<dbReference type="Proteomes" id="UP000317593">
    <property type="component" value="Unassembled WGS sequence"/>
</dbReference>
<reference evidence="1 2" key="1">
    <citation type="submission" date="2017-05" db="EMBL/GenBank/DDBJ databases">
        <authorList>
            <person name="Varghese N."/>
            <person name="Submissions S."/>
        </authorList>
    </citation>
    <scope>NUCLEOTIDE SEQUENCE [LARGE SCALE GENOMIC DNA]</scope>
    <source>
        <strain evidence="1 2">DSM 21194</strain>
    </source>
</reference>
<dbReference type="RefSeq" id="WP_142715964.1">
    <property type="nucleotide sequence ID" value="NZ_FXTH01000024.1"/>
</dbReference>
<evidence type="ECO:0000313" key="1">
    <source>
        <dbReference type="EMBL" id="SMO91621.1"/>
    </source>
</evidence>
<protein>
    <submittedName>
        <fullName evidence="1">Uncharacterized protein</fullName>
    </submittedName>
</protein>
<gene>
    <name evidence="1" type="ORF">SAMN06265218_12421</name>
</gene>